<dbReference type="PANTHER" id="PTHR46866:SF1">
    <property type="entry name" value="GH12955P"/>
    <property type="match status" value="1"/>
</dbReference>
<evidence type="ECO:0000259" key="2">
    <source>
        <dbReference type="Pfam" id="PF12894"/>
    </source>
</evidence>
<dbReference type="Pfam" id="PF12894">
    <property type="entry name" value="ANAPC4_WD40"/>
    <property type="match status" value="1"/>
</dbReference>
<feature type="domain" description="Anaphase-promoting complex subunit 4-like WD40" evidence="2">
    <location>
        <begin position="154"/>
        <end position="214"/>
    </location>
</feature>
<dbReference type="OrthoDB" id="26681at2759"/>
<evidence type="ECO:0000313" key="4">
    <source>
        <dbReference type="Proteomes" id="UP000242146"/>
    </source>
</evidence>
<dbReference type="PROSITE" id="PS50294">
    <property type="entry name" value="WD_REPEATS_REGION"/>
    <property type="match status" value="1"/>
</dbReference>
<dbReference type="SMART" id="SM00320">
    <property type="entry name" value="WD40"/>
    <property type="match status" value="6"/>
</dbReference>
<gene>
    <name evidence="3" type="ORF">DM01DRAFT_1021512</name>
</gene>
<protein>
    <submittedName>
        <fullName evidence="3">WD40 repeat-like protein</fullName>
    </submittedName>
</protein>
<comment type="caution">
    <text evidence="3">The sequence shown here is derived from an EMBL/GenBank/DDBJ whole genome shotgun (WGS) entry which is preliminary data.</text>
</comment>
<reference evidence="3 4" key="1">
    <citation type="submission" date="2016-07" db="EMBL/GenBank/DDBJ databases">
        <title>Pervasive Adenine N6-methylation of Active Genes in Fungi.</title>
        <authorList>
            <consortium name="DOE Joint Genome Institute"/>
            <person name="Mondo S.J."/>
            <person name="Dannebaum R.O."/>
            <person name="Kuo R.C."/>
            <person name="Labutti K."/>
            <person name="Haridas S."/>
            <person name="Kuo A."/>
            <person name="Salamov A."/>
            <person name="Ahrendt S.R."/>
            <person name="Lipzen A."/>
            <person name="Sullivan W."/>
            <person name="Andreopoulos W.B."/>
            <person name="Clum A."/>
            <person name="Lindquist E."/>
            <person name="Daum C."/>
            <person name="Ramamoorthy G.K."/>
            <person name="Gryganskyi A."/>
            <person name="Culley D."/>
            <person name="Magnuson J.K."/>
            <person name="James T.Y."/>
            <person name="O'Malley M.A."/>
            <person name="Stajich J.E."/>
            <person name="Spatafora J.W."/>
            <person name="Visel A."/>
            <person name="Grigoriev I.V."/>
        </authorList>
    </citation>
    <scope>NUCLEOTIDE SEQUENCE [LARGE SCALE GENOMIC DNA]</scope>
    <source>
        <strain evidence="3 4">NRRL 3301</strain>
    </source>
</reference>
<dbReference type="PANTHER" id="PTHR46866">
    <property type="entry name" value="GH12955P"/>
    <property type="match status" value="1"/>
</dbReference>
<dbReference type="Gene3D" id="2.130.10.10">
    <property type="entry name" value="YVTN repeat-like/Quinoprotein amine dehydrogenase"/>
    <property type="match status" value="2"/>
</dbReference>
<accession>A0A1X2GKX9</accession>
<dbReference type="Proteomes" id="UP000242146">
    <property type="component" value="Unassembled WGS sequence"/>
</dbReference>
<dbReference type="InterPro" id="IPR036322">
    <property type="entry name" value="WD40_repeat_dom_sf"/>
</dbReference>
<dbReference type="EMBL" id="MCGT01000011">
    <property type="protein sequence ID" value="ORX55532.1"/>
    <property type="molecule type" value="Genomic_DNA"/>
</dbReference>
<keyword evidence="4" id="KW-1185">Reference proteome</keyword>
<organism evidence="3 4">
    <name type="scientific">Hesseltinella vesiculosa</name>
    <dbReference type="NCBI Taxonomy" id="101127"/>
    <lineage>
        <taxon>Eukaryota</taxon>
        <taxon>Fungi</taxon>
        <taxon>Fungi incertae sedis</taxon>
        <taxon>Mucoromycota</taxon>
        <taxon>Mucoromycotina</taxon>
        <taxon>Mucoromycetes</taxon>
        <taxon>Mucorales</taxon>
        <taxon>Cunninghamellaceae</taxon>
        <taxon>Hesseltinella</taxon>
    </lineage>
</organism>
<dbReference type="PROSITE" id="PS50082">
    <property type="entry name" value="WD_REPEATS_2"/>
    <property type="match status" value="1"/>
</dbReference>
<dbReference type="InterPro" id="IPR015943">
    <property type="entry name" value="WD40/YVTN_repeat-like_dom_sf"/>
</dbReference>
<dbReference type="AlphaFoldDB" id="A0A1X2GKX9"/>
<evidence type="ECO:0000313" key="3">
    <source>
        <dbReference type="EMBL" id="ORX55532.1"/>
    </source>
</evidence>
<proteinExistence type="predicted"/>
<name>A0A1X2GKX9_9FUNG</name>
<dbReference type="STRING" id="101127.A0A1X2GKX9"/>
<dbReference type="InterPro" id="IPR001680">
    <property type="entry name" value="WD40_rpt"/>
</dbReference>
<sequence>MSKTMQFSFNDLKLRGFAGHTSTVRSFAVNETAKMFASGSKDRTVKLWSLNVHEAIENWENEPYSEPLLTYSGHRRGAIHDVHFLSTTDTHVASCDGQVHLWDAETGKTIHPFNTGRSTIVSVKPFQLRRNLVGATNDGHLIFLDENKPTVLHTWKAHTGLNNGAIRSIAINPTGTLVAIGYAAGMISLLEMRTGMLVDSWKGGDTEISQLKFYANDLLVTSAPADHMICCWNVSRLKLTKTISASQDIITLDLFKDEILTINGNNSVSFIPINDEFQSYSSKFKPSIMKSQVTCFTPLPSDQLLLFGCAEGDIFLYA</sequence>
<dbReference type="SUPFAM" id="SSF50978">
    <property type="entry name" value="WD40 repeat-like"/>
    <property type="match status" value="1"/>
</dbReference>
<feature type="repeat" description="WD" evidence="1">
    <location>
        <begin position="17"/>
        <end position="58"/>
    </location>
</feature>
<evidence type="ECO:0000256" key="1">
    <source>
        <dbReference type="PROSITE-ProRule" id="PRU00221"/>
    </source>
</evidence>
<dbReference type="Pfam" id="PF00400">
    <property type="entry name" value="WD40"/>
    <property type="match status" value="2"/>
</dbReference>
<dbReference type="InterPro" id="IPR024977">
    <property type="entry name" value="Apc4-like_WD40_dom"/>
</dbReference>
<keyword evidence="1" id="KW-0853">WD repeat</keyword>